<dbReference type="AlphaFoldDB" id="A0A511W5K2"/>
<reference evidence="1 2" key="1">
    <citation type="submission" date="2019-07" db="EMBL/GenBank/DDBJ databases">
        <title>Whole genome shotgun sequence of Alkalibacillus haloalkaliphilus NBRC 103110.</title>
        <authorList>
            <person name="Hosoyama A."/>
            <person name="Uohara A."/>
            <person name="Ohji S."/>
            <person name="Ichikawa N."/>
        </authorList>
    </citation>
    <scope>NUCLEOTIDE SEQUENCE [LARGE SCALE GENOMIC DNA]</scope>
    <source>
        <strain evidence="1 2">NBRC 103110</strain>
    </source>
</reference>
<dbReference type="Proteomes" id="UP000321440">
    <property type="component" value="Unassembled WGS sequence"/>
</dbReference>
<dbReference type="OrthoDB" id="7566033at2"/>
<evidence type="ECO:0000313" key="2">
    <source>
        <dbReference type="Proteomes" id="UP000321440"/>
    </source>
</evidence>
<gene>
    <name evidence="1" type="ORF">AHA02nite_21410</name>
</gene>
<name>A0A511W5K2_9BACI</name>
<sequence>MASIDQGRYTNNQEREEVVVFLIGMHIKKWWAIHKWLPVLLAMPPMLKELTQHKELGCLAFENFWRFRETLSVQYWRSEEELLAYSRSEGHLKAWQRFNQKARNNTSVGIYHENYIVTEGKFESAYVNMPLFGLGKAIGKESMGSKTNSAKQRIGLK</sequence>
<comment type="caution">
    <text evidence="1">The sequence shown here is derived from an EMBL/GenBank/DDBJ whole genome shotgun (WGS) entry which is preliminary data.</text>
</comment>
<keyword evidence="2" id="KW-1185">Reference proteome</keyword>
<organism evidence="1 2">
    <name type="scientific">Alkalibacillus haloalkaliphilus</name>
    <dbReference type="NCBI Taxonomy" id="94136"/>
    <lineage>
        <taxon>Bacteria</taxon>
        <taxon>Bacillati</taxon>
        <taxon>Bacillota</taxon>
        <taxon>Bacilli</taxon>
        <taxon>Bacillales</taxon>
        <taxon>Bacillaceae</taxon>
        <taxon>Alkalibacillus</taxon>
    </lineage>
</organism>
<protein>
    <submittedName>
        <fullName evidence="1">Transcriptional regulator</fullName>
    </submittedName>
</protein>
<dbReference type="Pfam" id="PF13826">
    <property type="entry name" value="Monooxy_af470-like"/>
    <property type="match status" value="1"/>
</dbReference>
<dbReference type="InterPro" id="IPR025444">
    <property type="entry name" value="Monooxy_af470"/>
</dbReference>
<dbReference type="EMBL" id="BJYA01000014">
    <property type="protein sequence ID" value="GEN46365.1"/>
    <property type="molecule type" value="Genomic_DNA"/>
</dbReference>
<accession>A0A511W5K2</accession>
<proteinExistence type="predicted"/>
<evidence type="ECO:0000313" key="1">
    <source>
        <dbReference type="EMBL" id="GEN46365.1"/>
    </source>
</evidence>